<dbReference type="InterPro" id="IPR058625">
    <property type="entry name" value="MdtA-like_BSH"/>
</dbReference>
<accession>A0A850EFE4</accession>
<evidence type="ECO:0000313" key="5">
    <source>
        <dbReference type="EMBL" id="NUU59498.1"/>
    </source>
</evidence>
<evidence type="ECO:0000256" key="2">
    <source>
        <dbReference type="ARBA" id="ARBA00023054"/>
    </source>
</evidence>
<keyword evidence="6" id="KW-1185">Reference proteome</keyword>
<dbReference type="AlphaFoldDB" id="A0A850EFE4"/>
<evidence type="ECO:0000256" key="3">
    <source>
        <dbReference type="SAM" id="Coils"/>
    </source>
</evidence>
<gene>
    <name evidence="5" type="ORF">HPT30_03895</name>
</gene>
<dbReference type="Gene3D" id="2.40.30.170">
    <property type="match status" value="1"/>
</dbReference>
<organism evidence="5 6">
    <name type="scientific">Paenibacillus agri</name>
    <dbReference type="NCBI Taxonomy" id="2744309"/>
    <lineage>
        <taxon>Bacteria</taxon>
        <taxon>Bacillati</taxon>
        <taxon>Bacillota</taxon>
        <taxon>Bacilli</taxon>
        <taxon>Bacillales</taxon>
        <taxon>Paenibacillaceae</taxon>
        <taxon>Paenibacillus</taxon>
    </lineage>
</organism>
<proteinExistence type="predicted"/>
<feature type="coiled-coil region" evidence="3">
    <location>
        <begin position="93"/>
        <end position="141"/>
    </location>
</feature>
<dbReference type="GO" id="GO:0030313">
    <property type="term" value="C:cell envelope"/>
    <property type="evidence" value="ECO:0007669"/>
    <property type="project" value="UniProtKB-SubCell"/>
</dbReference>
<feature type="domain" description="Multidrug resistance protein MdtA-like barrel-sandwich hybrid" evidence="4">
    <location>
        <begin position="55"/>
        <end position="174"/>
    </location>
</feature>
<protein>
    <submittedName>
        <fullName evidence="5">HlyD family efflux transporter periplasmic adaptor subunit</fullName>
    </submittedName>
</protein>
<dbReference type="Gene3D" id="2.40.50.100">
    <property type="match status" value="1"/>
</dbReference>
<reference evidence="5" key="1">
    <citation type="submission" date="2020-06" db="EMBL/GenBank/DDBJ databases">
        <title>Paenibacillus sp. nov., isolated from soil.</title>
        <authorList>
            <person name="Seo Y.L."/>
        </authorList>
    </citation>
    <scope>NUCLEOTIDE SEQUENCE [LARGE SCALE GENOMIC DNA]</scope>
    <source>
        <strain evidence="5">JW14</strain>
    </source>
</reference>
<dbReference type="InterPro" id="IPR050465">
    <property type="entry name" value="UPF0194_transport"/>
</dbReference>
<dbReference type="Proteomes" id="UP000564806">
    <property type="component" value="Unassembled WGS sequence"/>
</dbReference>
<dbReference type="PANTHER" id="PTHR32347:SF23">
    <property type="entry name" value="BLL5650 PROTEIN"/>
    <property type="match status" value="1"/>
</dbReference>
<comment type="subcellular location">
    <subcellularLocation>
        <location evidence="1">Cell envelope</location>
    </subcellularLocation>
</comment>
<sequence length="267" mass="29413">MIKRGRKMMITSILNARLAKIFITATFIFYALLVSGCSTESKLRLSGNVEGDNYTVRSEVSGTLTEVLKKEGDSIQKGESLFVLDSSMQQLIVNQQEAIVRGKKEKLKEAQNDNDGSASEIAQLTADVDAATAQLDQANLLLQKHRIIATVTGVYTNRFVQIGDIISVGTAVAILAGPEERKVSFYIPQAYLDRIQLNQKVDLEIKGRNDDKLQGTITFIAEEADFSSENIKNSNNNDYSSFKFIVQVDKGQNLKPGMTADAIIPLE</sequence>
<comment type="caution">
    <text evidence="5">The sequence shown here is derived from an EMBL/GenBank/DDBJ whole genome shotgun (WGS) entry which is preliminary data.</text>
</comment>
<dbReference type="Gene3D" id="1.10.287.470">
    <property type="entry name" value="Helix hairpin bin"/>
    <property type="match status" value="1"/>
</dbReference>
<dbReference type="SUPFAM" id="SSF111369">
    <property type="entry name" value="HlyD-like secretion proteins"/>
    <property type="match status" value="1"/>
</dbReference>
<dbReference type="RefSeq" id="WP_175370179.1">
    <property type="nucleotide sequence ID" value="NZ_JABWCS010000187.1"/>
</dbReference>
<name>A0A850EFE4_9BACL</name>
<keyword evidence="2 3" id="KW-0175">Coiled coil</keyword>
<evidence type="ECO:0000256" key="1">
    <source>
        <dbReference type="ARBA" id="ARBA00004196"/>
    </source>
</evidence>
<evidence type="ECO:0000313" key="6">
    <source>
        <dbReference type="Proteomes" id="UP000564806"/>
    </source>
</evidence>
<dbReference type="EMBL" id="JABWCS010000187">
    <property type="protein sequence ID" value="NUU59498.1"/>
    <property type="molecule type" value="Genomic_DNA"/>
</dbReference>
<dbReference type="Pfam" id="PF25917">
    <property type="entry name" value="BSH_RND"/>
    <property type="match status" value="1"/>
</dbReference>
<evidence type="ECO:0000259" key="4">
    <source>
        <dbReference type="Pfam" id="PF25917"/>
    </source>
</evidence>
<dbReference type="PANTHER" id="PTHR32347">
    <property type="entry name" value="EFFLUX SYSTEM COMPONENT YKNX-RELATED"/>
    <property type="match status" value="1"/>
</dbReference>